<evidence type="ECO:0000256" key="1">
    <source>
        <dbReference type="SAM" id="MobiDB-lite"/>
    </source>
</evidence>
<accession>A0ABY7DLT1</accession>
<organism evidence="2 3">
    <name type="scientific">Mya arenaria</name>
    <name type="common">Soft-shell clam</name>
    <dbReference type="NCBI Taxonomy" id="6604"/>
    <lineage>
        <taxon>Eukaryota</taxon>
        <taxon>Metazoa</taxon>
        <taxon>Spiralia</taxon>
        <taxon>Lophotrochozoa</taxon>
        <taxon>Mollusca</taxon>
        <taxon>Bivalvia</taxon>
        <taxon>Autobranchia</taxon>
        <taxon>Heteroconchia</taxon>
        <taxon>Euheterodonta</taxon>
        <taxon>Imparidentia</taxon>
        <taxon>Neoheterodontei</taxon>
        <taxon>Myida</taxon>
        <taxon>Myoidea</taxon>
        <taxon>Myidae</taxon>
        <taxon>Mya</taxon>
    </lineage>
</organism>
<proteinExistence type="predicted"/>
<sequence length="67" mass="7405">MCSTMSTGVTSEDISGANNEIGQEIRSQSQPEGSHVGNYQNQWQKPITKYGRNESQWQVNLTASPFA</sequence>
<protein>
    <submittedName>
        <fullName evidence="2">Uncharacterized protein</fullName>
    </submittedName>
</protein>
<evidence type="ECO:0000313" key="3">
    <source>
        <dbReference type="Proteomes" id="UP001164746"/>
    </source>
</evidence>
<feature type="region of interest" description="Disordered" evidence="1">
    <location>
        <begin position="1"/>
        <end position="39"/>
    </location>
</feature>
<dbReference type="Proteomes" id="UP001164746">
    <property type="component" value="Chromosome 3"/>
</dbReference>
<name>A0ABY7DLT1_MYAAR</name>
<evidence type="ECO:0000313" key="2">
    <source>
        <dbReference type="EMBL" id="WAQ98319.1"/>
    </source>
</evidence>
<dbReference type="EMBL" id="CP111014">
    <property type="protein sequence ID" value="WAQ98319.1"/>
    <property type="molecule type" value="Genomic_DNA"/>
</dbReference>
<reference evidence="2" key="1">
    <citation type="submission" date="2022-11" db="EMBL/GenBank/DDBJ databases">
        <title>Centuries of genome instability and evolution in soft-shell clam transmissible cancer (bioRxiv).</title>
        <authorList>
            <person name="Hart S.F.M."/>
            <person name="Yonemitsu M.A."/>
            <person name="Giersch R.M."/>
            <person name="Beal B.F."/>
            <person name="Arriagada G."/>
            <person name="Davis B.W."/>
            <person name="Ostrander E.A."/>
            <person name="Goff S.P."/>
            <person name="Metzger M.J."/>
        </authorList>
    </citation>
    <scope>NUCLEOTIDE SEQUENCE</scope>
    <source>
        <strain evidence="2">MELC-2E11</strain>
        <tissue evidence="2">Siphon/mantle</tissue>
    </source>
</reference>
<gene>
    <name evidence="2" type="ORF">MAR_022692</name>
</gene>
<keyword evidence="3" id="KW-1185">Reference proteome</keyword>
<feature type="non-terminal residue" evidence="2">
    <location>
        <position position="67"/>
    </location>
</feature>